<evidence type="ECO:0000256" key="3">
    <source>
        <dbReference type="ARBA" id="ARBA00022840"/>
    </source>
</evidence>
<dbReference type="PANTHER" id="PTHR42939">
    <property type="entry name" value="ABC TRANSPORTER ATP-BINDING PROTEIN ALBC-RELATED"/>
    <property type="match status" value="1"/>
</dbReference>
<keyword evidence="3 5" id="KW-0067">ATP-binding</keyword>
<feature type="domain" description="ABC transporter" evidence="4">
    <location>
        <begin position="4"/>
        <end position="229"/>
    </location>
</feature>
<proteinExistence type="predicted"/>
<dbReference type="InterPro" id="IPR003593">
    <property type="entry name" value="AAA+_ATPase"/>
</dbReference>
<dbReference type="PANTHER" id="PTHR42939:SF1">
    <property type="entry name" value="ABC TRANSPORTER ATP-BINDING PROTEIN ALBC-RELATED"/>
    <property type="match status" value="1"/>
</dbReference>
<keyword evidence="1" id="KW-0813">Transport</keyword>
<name>A0A3A1R045_9BACI</name>
<keyword evidence="6" id="KW-1185">Reference proteome</keyword>
<dbReference type="GO" id="GO:0005524">
    <property type="term" value="F:ATP binding"/>
    <property type="evidence" value="ECO:0007669"/>
    <property type="project" value="UniProtKB-KW"/>
</dbReference>
<dbReference type="RefSeq" id="WP_119546865.1">
    <property type="nucleotide sequence ID" value="NZ_QXIR01000012.1"/>
</dbReference>
<dbReference type="AlphaFoldDB" id="A0A3A1R045"/>
<evidence type="ECO:0000259" key="4">
    <source>
        <dbReference type="PROSITE" id="PS50893"/>
    </source>
</evidence>
<dbReference type="SUPFAM" id="SSF52540">
    <property type="entry name" value="P-loop containing nucleoside triphosphate hydrolases"/>
    <property type="match status" value="1"/>
</dbReference>
<dbReference type="InterPro" id="IPR003439">
    <property type="entry name" value="ABC_transporter-like_ATP-bd"/>
</dbReference>
<dbReference type="InterPro" id="IPR051782">
    <property type="entry name" value="ABC_Transporter_VariousFunc"/>
</dbReference>
<dbReference type="Pfam" id="PF00005">
    <property type="entry name" value="ABC_tran"/>
    <property type="match status" value="1"/>
</dbReference>
<protein>
    <submittedName>
        <fullName evidence="5">ABC transporter ATP-binding protein</fullName>
    </submittedName>
</protein>
<keyword evidence="2" id="KW-0547">Nucleotide-binding</keyword>
<accession>A0A3A1R045</accession>
<evidence type="ECO:0000313" key="5">
    <source>
        <dbReference type="EMBL" id="RIW34018.1"/>
    </source>
</evidence>
<dbReference type="EMBL" id="QXIR01000012">
    <property type="protein sequence ID" value="RIW34018.1"/>
    <property type="molecule type" value="Genomic_DNA"/>
</dbReference>
<dbReference type="Gene3D" id="3.40.50.300">
    <property type="entry name" value="P-loop containing nucleotide triphosphate hydrolases"/>
    <property type="match status" value="1"/>
</dbReference>
<dbReference type="SMART" id="SM00382">
    <property type="entry name" value="AAA"/>
    <property type="match status" value="1"/>
</dbReference>
<dbReference type="OrthoDB" id="9804819at2"/>
<evidence type="ECO:0000313" key="6">
    <source>
        <dbReference type="Proteomes" id="UP000265801"/>
    </source>
</evidence>
<dbReference type="GO" id="GO:0016887">
    <property type="term" value="F:ATP hydrolysis activity"/>
    <property type="evidence" value="ECO:0007669"/>
    <property type="project" value="InterPro"/>
</dbReference>
<organism evidence="5 6">
    <name type="scientific">Bacillus salacetis</name>
    <dbReference type="NCBI Taxonomy" id="2315464"/>
    <lineage>
        <taxon>Bacteria</taxon>
        <taxon>Bacillati</taxon>
        <taxon>Bacillota</taxon>
        <taxon>Bacilli</taxon>
        <taxon>Bacillales</taxon>
        <taxon>Bacillaceae</taxon>
        <taxon>Bacillus</taxon>
    </lineage>
</organism>
<evidence type="ECO:0000256" key="1">
    <source>
        <dbReference type="ARBA" id="ARBA00022448"/>
    </source>
</evidence>
<dbReference type="Proteomes" id="UP000265801">
    <property type="component" value="Unassembled WGS sequence"/>
</dbReference>
<sequence>MNVVECKGLQKKYGRKTALKEVSFILQKDKITGLIGRNGAGKTTLLKIIAGYIKESSGDIRVFEEKPFNNLKVSANMIFIDDEMNLPPTMNLEEILQTAEDFYPNWDRELARRLFDYFSFKPYQYHNGLSKGMRSTFNMILGLAARTPLTIFDEPTTGMDAGVRKDFYRALLKDYLAHPRTIILSSHLLNEIEDILEDILLIKDGEKFLHLPVEELREYAIGVKGKDSVMQEWLKDKEVIHESSQEIAGTYAVVRHDFPVREIETARRAGLEFSPISADEICTLLTTRTKGGIDDVFNRG</sequence>
<dbReference type="InterPro" id="IPR027417">
    <property type="entry name" value="P-loop_NTPase"/>
</dbReference>
<dbReference type="CDD" id="cd03230">
    <property type="entry name" value="ABC_DR_subfamily_A"/>
    <property type="match status" value="1"/>
</dbReference>
<dbReference type="PROSITE" id="PS50893">
    <property type="entry name" value="ABC_TRANSPORTER_2"/>
    <property type="match status" value="1"/>
</dbReference>
<comment type="caution">
    <text evidence="5">The sequence shown here is derived from an EMBL/GenBank/DDBJ whole genome shotgun (WGS) entry which is preliminary data.</text>
</comment>
<evidence type="ECO:0000256" key="2">
    <source>
        <dbReference type="ARBA" id="ARBA00022741"/>
    </source>
</evidence>
<gene>
    <name evidence="5" type="ORF">D3H55_10505</name>
</gene>
<reference evidence="5 6" key="1">
    <citation type="submission" date="2018-09" db="EMBL/GenBank/DDBJ databases">
        <title>Bacillus saliacetes sp. nov., isolated from Thai shrimp paste (Ka-pi).</title>
        <authorList>
            <person name="Daroonpunt R."/>
            <person name="Tanasupawat S."/>
            <person name="Yiamsombut S."/>
        </authorList>
    </citation>
    <scope>NUCLEOTIDE SEQUENCE [LARGE SCALE GENOMIC DNA]</scope>
    <source>
        <strain evidence="5 6">SKP7-4</strain>
    </source>
</reference>